<sequence>MKYRPEIDGLRTIAVLPVVFFHAGIGPFHGGFSGVDIFFVISGYLITSLIIGDLEAGKFSILNFYTRRVRRILPALFFVLALSSLAAFHILYPLELNEFAQSVVATMFFSSNIFFWIKSDYFATAAELKPLLHTWSLGVEEQYYLFFPPLMMVIWKGARKVRLSLSLLGFIAALSLAACLVLSETWSGMTFYLLPFRAWELLIGAMCAIVLARWHIPANGPAAILGAVLIAISVLFGSEHGWPSWQALLPTVGSGLVILFASGSSGIGRLLATGPMVGIGLLSYSLYLWHQPLFAFTRLRLPDEPSVSLKFALIALAILLSWFTWRFVEKPFRTRGPEGFVVGDRKVAVMTGSVAVVFVAAGLLGDATDGWPKRTAPSGLTFAQITSDLAGAQIDNLPCDTDLAFNPALTAPLPECVFAAAGTDPPRRAILLGDSHGSIMTEAVAARLVSAGYETSVATFGGCVPFPGYRTVFRDCHAANTAMYRHVAESGYDVIVLVFRPQPVFFEDHRIIPAGDASPDQPVDVLEMIRSGLMQLIGTGANVILFEPVPDMPRDIGHLARNRFAFDEDHATVEFSIPFSQYLGRTEPVLDFLRTIRAPDLTVLETSRVMCDGIDRACAGIEAGVALYIDDNHLSRFGVHKLMAGVDKDLQDALDASNLAVPPQAGRAQEASVQSPLR</sequence>
<feature type="transmembrane region" description="Helical" evidence="1">
    <location>
        <begin position="37"/>
        <end position="54"/>
    </location>
</feature>
<keyword evidence="1" id="KW-0472">Membrane</keyword>
<keyword evidence="4" id="KW-0012">Acyltransferase</keyword>
<protein>
    <submittedName>
        <fullName evidence="4">Acyltransferase</fullName>
    </submittedName>
</protein>
<dbReference type="GO" id="GO:0016746">
    <property type="term" value="F:acyltransferase activity"/>
    <property type="evidence" value="ECO:0007669"/>
    <property type="project" value="UniProtKB-KW"/>
</dbReference>
<feature type="transmembrane region" description="Helical" evidence="1">
    <location>
        <begin position="12"/>
        <end position="31"/>
    </location>
</feature>
<dbReference type="EMBL" id="CP067134">
    <property type="protein sequence ID" value="WCR11940.1"/>
    <property type="molecule type" value="Genomic_DNA"/>
</dbReference>
<feature type="transmembrane region" description="Helical" evidence="1">
    <location>
        <begin position="270"/>
        <end position="289"/>
    </location>
</feature>
<dbReference type="InterPro" id="IPR002656">
    <property type="entry name" value="Acyl_transf_3_dom"/>
</dbReference>
<feature type="transmembrane region" description="Helical" evidence="1">
    <location>
        <begin position="189"/>
        <end position="211"/>
    </location>
</feature>
<evidence type="ECO:0000256" key="1">
    <source>
        <dbReference type="SAM" id="Phobius"/>
    </source>
</evidence>
<feature type="domain" description="SGNH" evidence="3">
    <location>
        <begin position="412"/>
        <end position="643"/>
    </location>
</feature>
<dbReference type="InterPro" id="IPR043968">
    <property type="entry name" value="SGNH"/>
</dbReference>
<dbReference type="PANTHER" id="PTHR23028">
    <property type="entry name" value="ACETYLTRANSFERASE"/>
    <property type="match status" value="1"/>
</dbReference>
<name>A0ABY7SY07_9RHOB</name>
<dbReference type="Proteomes" id="UP001218412">
    <property type="component" value="Chromosome"/>
</dbReference>
<keyword evidence="1" id="KW-1133">Transmembrane helix</keyword>
<feature type="domain" description="Acyltransferase 3" evidence="2">
    <location>
        <begin position="5"/>
        <end position="325"/>
    </location>
</feature>
<dbReference type="Pfam" id="PF19040">
    <property type="entry name" value="SGNH"/>
    <property type="match status" value="1"/>
</dbReference>
<feature type="transmembrane region" description="Helical" evidence="1">
    <location>
        <begin position="161"/>
        <end position="183"/>
    </location>
</feature>
<proteinExistence type="predicted"/>
<dbReference type="InterPro" id="IPR050879">
    <property type="entry name" value="Acyltransferase_3"/>
</dbReference>
<dbReference type="PANTHER" id="PTHR23028:SF53">
    <property type="entry name" value="ACYL_TRANSF_3 DOMAIN-CONTAINING PROTEIN"/>
    <property type="match status" value="1"/>
</dbReference>
<keyword evidence="4" id="KW-0808">Transferase</keyword>
<accession>A0ABY7SY07</accession>
<organism evidence="4 5">
    <name type="scientific">Paracoccus stylophorae</name>
    <dbReference type="NCBI Taxonomy" id="659350"/>
    <lineage>
        <taxon>Bacteria</taxon>
        <taxon>Pseudomonadati</taxon>
        <taxon>Pseudomonadota</taxon>
        <taxon>Alphaproteobacteria</taxon>
        <taxon>Rhodobacterales</taxon>
        <taxon>Paracoccaceae</taxon>
        <taxon>Paracoccus</taxon>
    </lineage>
</organism>
<evidence type="ECO:0000313" key="5">
    <source>
        <dbReference type="Proteomes" id="UP001218412"/>
    </source>
</evidence>
<feature type="transmembrane region" description="Helical" evidence="1">
    <location>
        <begin position="75"/>
        <end position="93"/>
    </location>
</feature>
<keyword evidence="1" id="KW-0812">Transmembrane</keyword>
<dbReference type="Pfam" id="PF01757">
    <property type="entry name" value="Acyl_transf_3"/>
    <property type="match status" value="1"/>
</dbReference>
<feature type="transmembrane region" description="Helical" evidence="1">
    <location>
        <begin position="309"/>
        <end position="327"/>
    </location>
</feature>
<feature type="transmembrane region" description="Helical" evidence="1">
    <location>
        <begin position="218"/>
        <end position="238"/>
    </location>
</feature>
<evidence type="ECO:0000259" key="3">
    <source>
        <dbReference type="Pfam" id="PF19040"/>
    </source>
</evidence>
<evidence type="ECO:0000313" key="4">
    <source>
        <dbReference type="EMBL" id="WCR11940.1"/>
    </source>
</evidence>
<reference evidence="4 5" key="1">
    <citation type="submission" date="2021-01" db="EMBL/GenBank/DDBJ databases">
        <title>Biogeographic distribution of Paracoccus.</title>
        <authorList>
            <person name="Hollensteiner J."/>
            <person name="Leineberger J."/>
            <person name="Brinkhoff T."/>
            <person name="Daniel R."/>
        </authorList>
    </citation>
    <scope>NUCLEOTIDE SEQUENCE [LARGE SCALE GENOMIC DNA]</scope>
    <source>
        <strain evidence="4 5">LMG25392</strain>
    </source>
</reference>
<evidence type="ECO:0000259" key="2">
    <source>
        <dbReference type="Pfam" id="PF01757"/>
    </source>
</evidence>
<feature type="transmembrane region" description="Helical" evidence="1">
    <location>
        <begin position="347"/>
        <end position="365"/>
    </location>
</feature>
<feature type="transmembrane region" description="Helical" evidence="1">
    <location>
        <begin position="244"/>
        <end position="263"/>
    </location>
</feature>
<keyword evidence="5" id="KW-1185">Reference proteome</keyword>
<dbReference type="RefSeq" id="WP_272860059.1">
    <property type="nucleotide sequence ID" value="NZ_CP067134.1"/>
</dbReference>
<feature type="transmembrane region" description="Helical" evidence="1">
    <location>
        <begin position="99"/>
        <end position="117"/>
    </location>
</feature>
<gene>
    <name evidence="4" type="ORF">JHW45_06170</name>
</gene>